<keyword evidence="2" id="KW-0677">Repeat</keyword>
<evidence type="ECO:0000313" key="7">
    <source>
        <dbReference type="Proteomes" id="UP001497516"/>
    </source>
</evidence>
<evidence type="ECO:0000256" key="1">
    <source>
        <dbReference type="ARBA" id="ARBA00022723"/>
    </source>
</evidence>
<dbReference type="InterPro" id="IPR011992">
    <property type="entry name" value="EF-hand-dom_pair"/>
</dbReference>
<dbReference type="EMBL" id="OZ034813">
    <property type="protein sequence ID" value="CAL1354576.1"/>
    <property type="molecule type" value="Genomic_DNA"/>
</dbReference>
<accession>A0AAV2CFB4</accession>
<feature type="compositionally biased region" description="Low complexity" evidence="4">
    <location>
        <begin position="76"/>
        <end position="89"/>
    </location>
</feature>
<dbReference type="InterPro" id="IPR039647">
    <property type="entry name" value="EF_hand_pair_protein_CML-like"/>
</dbReference>
<evidence type="ECO:0000256" key="4">
    <source>
        <dbReference type="SAM" id="MobiDB-lite"/>
    </source>
</evidence>
<dbReference type="InterPro" id="IPR002048">
    <property type="entry name" value="EF_hand_dom"/>
</dbReference>
<feature type="compositionally biased region" description="Polar residues" evidence="4">
    <location>
        <begin position="8"/>
        <end position="26"/>
    </location>
</feature>
<sequence length="149" mass="15730">MAEAASLVDTSSPIAKQTSSPSSTAAYLQKTDELQKVFEKFDSNGDDKISLSALVDVLRSMGTNSSPPDLHSAAHSGAPQRPPSSARPSICTTRTRTGSAPGPSSTTCSMEEWFRMIKGVDSDSDKCVNFQELEKMMANANSVAAAVVN</sequence>
<reference evidence="6 7" key="1">
    <citation type="submission" date="2024-04" db="EMBL/GenBank/DDBJ databases">
        <authorList>
            <person name="Fracassetti M."/>
        </authorList>
    </citation>
    <scope>NUCLEOTIDE SEQUENCE [LARGE SCALE GENOMIC DNA]</scope>
</reference>
<dbReference type="SUPFAM" id="SSF47473">
    <property type="entry name" value="EF-hand"/>
    <property type="match status" value="1"/>
</dbReference>
<feature type="domain" description="EF-hand" evidence="5">
    <location>
        <begin position="108"/>
        <end position="143"/>
    </location>
</feature>
<name>A0AAV2CFB4_9ROSI</name>
<dbReference type="PROSITE" id="PS00018">
    <property type="entry name" value="EF_HAND_1"/>
    <property type="match status" value="1"/>
</dbReference>
<keyword evidence="7" id="KW-1185">Reference proteome</keyword>
<feature type="domain" description="EF-hand" evidence="5">
    <location>
        <begin position="29"/>
        <end position="64"/>
    </location>
</feature>
<evidence type="ECO:0000259" key="5">
    <source>
        <dbReference type="PROSITE" id="PS50222"/>
    </source>
</evidence>
<dbReference type="Pfam" id="PF13499">
    <property type="entry name" value="EF-hand_7"/>
    <property type="match status" value="1"/>
</dbReference>
<feature type="region of interest" description="Disordered" evidence="4">
    <location>
        <begin position="1"/>
        <end position="26"/>
    </location>
</feature>
<evidence type="ECO:0000313" key="6">
    <source>
        <dbReference type="EMBL" id="CAL1354576.1"/>
    </source>
</evidence>
<organism evidence="6 7">
    <name type="scientific">Linum trigynum</name>
    <dbReference type="NCBI Taxonomy" id="586398"/>
    <lineage>
        <taxon>Eukaryota</taxon>
        <taxon>Viridiplantae</taxon>
        <taxon>Streptophyta</taxon>
        <taxon>Embryophyta</taxon>
        <taxon>Tracheophyta</taxon>
        <taxon>Spermatophyta</taxon>
        <taxon>Magnoliopsida</taxon>
        <taxon>eudicotyledons</taxon>
        <taxon>Gunneridae</taxon>
        <taxon>Pentapetalae</taxon>
        <taxon>rosids</taxon>
        <taxon>fabids</taxon>
        <taxon>Malpighiales</taxon>
        <taxon>Linaceae</taxon>
        <taxon>Linum</taxon>
    </lineage>
</organism>
<proteinExistence type="predicted"/>
<dbReference type="PROSITE" id="PS50222">
    <property type="entry name" value="EF_HAND_2"/>
    <property type="match status" value="2"/>
</dbReference>
<dbReference type="CDD" id="cd00051">
    <property type="entry name" value="EFh"/>
    <property type="match status" value="1"/>
</dbReference>
<gene>
    <name evidence="6" type="ORF">LTRI10_LOCUS2377</name>
</gene>
<dbReference type="PANTHER" id="PTHR10891">
    <property type="entry name" value="EF-HAND CALCIUM-BINDING DOMAIN CONTAINING PROTEIN"/>
    <property type="match status" value="1"/>
</dbReference>
<dbReference type="GO" id="GO:0005509">
    <property type="term" value="F:calcium ion binding"/>
    <property type="evidence" value="ECO:0007669"/>
    <property type="project" value="InterPro"/>
</dbReference>
<feature type="region of interest" description="Disordered" evidence="4">
    <location>
        <begin position="60"/>
        <end position="107"/>
    </location>
</feature>
<protein>
    <recommendedName>
        <fullName evidence="5">EF-hand domain-containing protein</fullName>
    </recommendedName>
</protein>
<dbReference type="Proteomes" id="UP001497516">
    <property type="component" value="Chromosome 1"/>
</dbReference>
<dbReference type="AlphaFoldDB" id="A0AAV2CFB4"/>
<dbReference type="SMART" id="SM00054">
    <property type="entry name" value="EFh"/>
    <property type="match status" value="2"/>
</dbReference>
<dbReference type="InterPro" id="IPR018247">
    <property type="entry name" value="EF_Hand_1_Ca_BS"/>
</dbReference>
<keyword evidence="3" id="KW-0106">Calcium</keyword>
<keyword evidence="1" id="KW-0479">Metal-binding</keyword>
<dbReference type="Gene3D" id="1.10.238.10">
    <property type="entry name" value="EF-hand"/>
    <property type="match status" value="1"/>
</dbReference>
<evidence type="ECO:0000256" key="2">
    <source>
        <dbReference type="ARBA" id="ARBA00022737"/>
    </source>
</evidence>
<evidence type="ECO:0000256" key="3">
    <source>
        <dbReference type="ARBA" id="ARBA00022837"/>
    </source>
</evidence>
<feature type="compositionally biased region" description="Polar residues" evidence="4">
    <location>
        <begin position="90"/>
        <end position="107"/>
    </location>
</feature>